<feature type="domain" description="GGDEF" evidence="4">
    <location>
        <begin position="180"/>
        <end position="313"/>
    </location>
</feature>
<feature type="domain" description="PAS" evidence="1">
    <location>
        <begin position="16"/>
        <end position="65"/>
    </location>
</feature>
<dbReference type="PATRIC" id="fig|44252.3.peg.522"/>
<dbReference type="Gene3D" id="3.30.450.20">
    <property type="entry name" value="PAS domain"/>
    <property type="match status" value="1"/>
</dbReference>
<dbReference type="InterPro" id="IPR043128">
    <property type="entry name" value="Rev_trsase/Diguanyl_cyclase"/>
</dbReference>
<dbReference type="InterPro" id="IPR000160">
    <property type="entry name" value="GGDEF_dom"/>
</dbReference>
<name>A0A090ZMT9_PAEMA</name>
<dbReference type="PROSITE" id="PS50883">
    <property type="entry name" value="EAL"/>
    <property type="match status" value="1"/>
</dbReference>
<dbReference type="PROSITE" id="PS50887">
    <property type="entry name" value="GGDEF"/>
    <property type="match status" value="1"/>
</dbReference>
<dbReference type="HOGENOM" id="CLU_000445_70_20_9"/>
<dbReference type="RefSeq" id="WP_051985755.1">
    <property type="nucleotide sequence ID" value="NZ_BOSD01000005.1"/>
</dbReference>
<dbReference type="SUPFAM" id="SSF55073">
    <property type="entry name" value="Nucleotide cyclase"/>
    <property type="match status" value="1"/>
</dbReference>
<gene>
    <name evidence="5" type="ORF">DJ90_3714</name>
</gene>
<dbReference type="Pfam" id="PF00563">
    <property type="entry name" value="EAL"/>
    <property type="match status" value="1"/>
</dbReference>
<evidence type="ECO:0000313" key="6">
    <source>
        <dbReference type="Proteomes" id="UP000029278"/>
    </source>
</evidence>
<dbReference type="PROSITE" id="PS50113">
    <property type="entry name" value="PAC"/>
    <property type="match status" value="1"/>
</dbReference>
<keyword evidence="6" id="KW-1185">Reference proteome</keyword>
<dbReference type="SMART" id="SM00086">
    <property type="entry name" value="PAC"/>
    <property type="match status" value="1"/>
</dbReference>
<dbReference type="InterPro" id="IPR035919">
    <property type="entry name" value="EAL_sf"/>
</dbReference>
<dbReference type="InterPro" id="IPR029787">
    <property type="entry name" value="Nucleotide_cyclase"/>
</dbReference>
<dbReference type="PANTHER" id="PTHR44757">
    <property type="entry name" value="DIGUANYLATE CYCLASE DGCP"/>
    <property type="match status" value="1"/>
</dbReference>
<dbReference type="InterPro" id="IPR001633">
    <property type="entry name" value="EAL_dom"/>
</dbReference>
<protein>
    <submittedName>
        <fullName evidence="5">Diguanylate cyclase domain protein</fullName>
    </submittedName>
</protein>
<evidence type="ECO:0000259" key="4">
    <source>
        <dbReference type="PROSITE" id="PS50887"/>
    </source>
</evidence>
<dbReference type="Gene3D" id="3.20.20.450">
    <property type="entry name" value="EAL domain"/>
    <property type="match status" value="1"/>
</dbReference>
<proteinExistence type="predicted"/>
<evidence type="ECO:0000259" key="2">
    <source>
        <dbReference type="PROSITE" id="PS50113"/>
    </source>
</evidence>
<feature type="domain" description="PAC" evidence="2">
    <location>
        <begin position="92"/>
        <end position="144"/>
    </location>
</feature>
<dbReference type="CDD" id="cd01949">
    <property type="entry name" value="GGDEF"/>
    <property type="match status" value="1"/>
</dbReference>
<dbReference type="Pfam" id="PF13426">
    <property type="entry name" value="PAS_9"/>
    <property type="match status" value="1"/>
</dbReference>
<dbReference type="CDD" id="cd00130">
    <property type="entry name" value="PAS"/>
    <property type="match status" value="1"/>
</dbReference>
<dbReference type="GeneID" id="77009904"/>
<dbReference type="Pfam" id="PF00990">
    <property type="entry name" value="GGDEF"/>
    <property type="match status" value="1"/>
</dbReference>
<dbReference type="InterPro" id="IPR000014">
    <property type="entry name" value="PAS"/>
</dbReference>
<dbReference type="InterPro" id="IPR000700">
    <property type="entry name" value="PAS-assoc_C"/>
</dbReference>
<dbReference type="InterPro" id="IPR052155">
    <property type="entry name" value="Biofilm_reg_signaling"/>
</dbReference>
<dbReference type="PROSITE" id="PS50112">
    <property type="entry name" value="PAS"/>
    <property type="match status" value="1"/>
</dbReference>
<dbReference type="InterPro" id="IPR035965">
    <property type="entry name" value="PAS-like_dom_sf"/>
</dbReference>
<dbReference type="NCBIfam" id="TIGR00254">
    <property type="entry name" value="GGDEF"/>
    <property type="match status" value="1"/>
</dbReference>
<organism evidence="5 6">
    <name type="scientific">Paenibacillus macerans</name>
    <name type="common">Bacillus macerans</name>
    <dbReference type="NCBI Taxonomy" id="44252"/>
    <lineage>
        <taxon>Bacteria</taxon>
        <taxon>Bacillati</taxon>
        <taxon>Bacillota</taxon>
        <taxon>Bacilli</taxon>
        <taxon>Bacillales</taxon>
        <taxon>Paenibacillaceae</taxon>
        <taxon>Paenibacillus</taxon>
    </lineage>
</organism>
<dbReference type="SUPFAM" id="SSF55785">
    <property type="entry name" value="PYP-like sensor domain (PAS domain)"/>
    <property type="match status" value="1"/>
</dbReference>
<dbReference type="AlphaFoldDB" id="A0A090ZMT9"/>
<dbReference type="SMART" id="SM00267">
    <property type="entry name" value="GGDEF"/>
    <property type="match status" value="1"/>
</dbReference>
<dbReference type="Gene3D" id="3.30.70.270">
    <property type="match status" value="1"/>
</dbReference>
<reference evidence="5 6" key="1">
    <citation type="submission" date="2014-04" db="EMBL/GenBank/DDBJ databases">
        <authorList>
            <person name="Bishop-Lilly K.A."/>
            <person name="Broomall S.M."/>
            <person name="Chain P.S."/>
            <person name="Chertkov O."/>
            <person name="Coyne S.R."/>
            <person name="Daligault H.E."/>
            <person name="Davenport K.W."/>
            <person name="Erkkila T."/>
            <person name="Frey K.G."/>
            <person name="Gibbons H.S."/>
            <person name="Gu W."/>
            <person name="Jaissle J."/>
            <person name="Johnson S.L."/>
            <person name="Koroleva G.I."/>
            <person name="Ladner J.T."/>
            <person name="Lo C.-C."/>
            <person name="Minogue T.D."/>
            <person name="Munk C."/>
            <person name="Palacios G.F."/>
            <person name="Redden C.L."/>
            <person name="Rosenzweig C.N."/>
            <person name="Scholz M.B."/>
            <person name="Teshima H."/>
            <person name="Xu Y."/>
        </authorList>
    </citation>
    <scope>NUCLEOTIDE SEQUENCE [LARGE SCALE GENOMIC DNA]</scope>
    <source>
        <strain evidence="5 6">8244</strain>
    </source>
</reference>
<accession>A0A090ZMT9</accession>
<dbReference type="STRING" id="44252.DJ90_3714"/>
<feature type="domain" description="EAL" evidence="3">
    <location>
        <begin position="322"/>
        <end position="575"/>
    </location>
</feature>
<dbReference type="SUPFAM" id="SSF141868">
    <property type="entry name" value="EAL domain-like"/>
    <property type="match status" value="1"/>
</dbReference>
<dbReference type="SMART" id="SM00052">
    <property type="entry name" value="EAL"/>
    <property type="match status" value="1"/>
</dbReference>
<dbReference type="CDD" id="cd01948">
    <property type="entry name" value="EAL"/>
    <property type="match status" value="1"/>
</dbReference>
<comment type="caution">
    <text evidence="5">The sequence shown here is derived from an EMBL/GenBank/DDBJ whole genome shotgun (WGS) entry which is preliminary data.</text>
</comment>
<sequence>MDDQLAFQSSFESIIDASALLRAIDLMGVGLAITDPRLQDNPLVYVNRGFEEITGYSREEVLLRNPRFLQGAETNKGQLEVIRQAILSGRSSTVTIKNYKKDGSTFWNQFTISPIFDSDGQPLYFIGLQLDVTQEIEERRASTEQIRQLSNLDPITHLLNMSRFRELMHAELLKAEAEKKTAAVFHVNLNRFRYINESYGESTGNELLRQVADRLRSSFAEETLMCRSFADEFIVLVSDISDPLFIHTLALGLSDALHEPYVLAGEEIQIGFGMGISLFPDDGPDVTQLLKHAELALKEAKEEALNGPHYFDYYLMDKLLERVSLEQKMARALAEGQFELHFQPKVDSATVNLTGYEALIRWNDPVQGYIPPNTFIPIAEDTGFIVELGEWVLREACRANKQWQDNGFPKLPISVNVSAVQFRHPQFLRTVENVLKETGLAPQYLELEVTESLLNNPVIIKETLVALQERGISLSVDDFGTGYSSINYLKSLPLQVLKIDRAFIQETPFSERDSLLLLSIIQLGKSLGMTVLAEGVETKEQFDFLQKHGCDQIQGFYYSRPLNVSDMEKLLKERKIKPLDHMDSA</sequence>
<evidence type="ECO:0000313" key="5">
    <source>
        <dbReference type="EMBL" id="KFN11555.1"/>
    </source>
</evidence>
<dbReference type="EMBL" id="JMQA01000008">
    <property type="protein sequence ID" value="KFN11555.1"/>
    <property type="molecule type" value="Genomic_DNA"/>
</dbReference>
<dbReference type="NCBIfam" id="TIGR00229">
    <property type="entry name" value="sensory_box"/>
    <property type="match status" value="1"/>
</dbReference>
<dbReference type="InterPro" id="IPR001610">
    <property type="entry name" value="PAC"/>
</dbReference>
<dbReference type="PANTHER" id="PTHR44757:SF2">
    <property type="entry name" value="BIOFILM ARCHITECTURE MAINTENANCE PROTEIN MBAA"/>
    <property type="match status" value="1"/>
</dbReference>
<dbReference type="Proteomes" id="UP000029278">
    <property type="component" value="Unassembled WGS sequence"/>
</dbReference>
<evidence type="ECO:0000259" key="1">
    <source>
        <dbReference type="PROSITE" id="PS50112"/>
    </source>
</evidence>
<evidence type="ECO:0000259" key="3">
    <source>
        <dbReference type="PROSITE" id="PS50883"/>
    </source>
</evidence>